<keyword evidence="3" id="KW-1185">Reference proteome</keyword>
<dbReference type="RefSeq" id="WP_201674293.1">
    <property type="nucleotide sequence ID" value="NZ_JAEQNE010000002.1"/>
</dbReference>
<name>A0A937CU56_9BURK</name>
<dbReference type="PROSITE" id="PS51257">
    <property type="entry name" value="PROKAR_LIPOPROTEIN"/>
    <property type="match status" value="1"/>
</dbReference>
<feature type="chain" id="PRO_5037441194" description="DUF4402 domain-containing protein" evidence="1">
    <location>
        <begin position="38"/>
        <end position="212"/>
    </location>
</feature>
<feature type="signal peptide" evidence="1">
    <location>
        <begin position="1"/>
        <end position="37"/>
    </location>
</feature>
<dbReference type="Proteomes" id="UP000599109">
    <property type="component" value="Unassembled WGS sequence"/>
</dbReference>
<gene>
    <name evidence="2" type="ORF">JJ685_11100</name>
</gene>
<evidence type="ECO:0008006" key="4">
    <source>
        <dbReference type="Google" id="ProtNLM"/>
    </source>
</evidence>
<evidence type="ECO:0000313" key="2">
    <source>
        <dbReference type="EMBL" id="MBL0391682.1"/>
    </source>
</evidence>
<evidence type="ECO:0000256" key="1">
    <source>
        <dbReference type="SAM" id="SignalP"/>
    </source>
</evidence>
<dbReference type="EMBL" id="JAEQNE010000002">
    <property type="protein sequence ID" value="MBL0391682.1"/>
    <property type="molecule type" value="Genomic_DNA"/>
</dbReference>
<protein>
    <recommendedName>
        <fullName evidence="4">DUF4402 domain-containing protein</fullName>
    </recommendedName>
</protein>
<reference evidence="2 3" key="1">
    <citation type="journal article" date="2017" name="Int. J. Syst. Evol. Microbiol.">
        <title>Ramlibacter monticola sp. nov., isolated from forest soil.</title>
        <authorList>
            <person name="Chaudhary D.K."/>
            <person name="Kim J."/>
        </authorList>
    </citation>
    <scope>NUCLEOTIDE SEQUENCE [LARGE SCALE GENOMIC DNA]</scope>
    <source>
        <strain evidence="2 3">KACC 19175</strain>
    </source>
</reference>
<keyword evidence="1" id="KW-0732">Signal</keyword>
<proteinExistence type="predicted"/>
<evidence type="ECO:0000313" key="3">
    <source>
        <dbReference type="Proteomes" id="UP000599109"/>
    </source>
</evidence>
<sequence>MEKAATAGRRTAGAPRKLHQAVGALLALSAACPAVWAQESGQPPAEILLAQAPTDPAVRVQVQTSALPRLEAPDSGFQAPRIDVSLFPGTRPSGLGALVGMSGFTVRQTPQPIGLQSQRPSIDLGLRFSQRVQSQQVDIMAWRRMSSDDDAYALVTSRQPVYGARVEMNLSTAGKSGLAADLGFVGLQMEGGARISIKRKNGGPMVYYRSNF</sequence>
<accession>A0A937CU56</accession>
<organism evidence="2 3">
    <name type="scientific">Ramlibacter monticola</name>
    <dbReference type="NCBI Taxonomy" id="1926872"/>
    <lineage>
        <taxon>Bacteria</taxon>
        <taxon>Pseudomonadati</taxon>
        <taxon>Pseudomonadota</taxon>
        <taxon>Betaproteobacteria</taxon>
        <taxon>Burkholderiales</taxon>
        <taxon>Comamonadaceae</taxon>
        <taxon>Ramlibacter</taxon>
    </lineage>
</organism>
<comment type="caution">
    <text evidence="2">The sequence shown here is derived from an EMBL/GenBank/DDBJ whole genome shotgun (WGS) entry which is preliminary data.</text>
</comment>
<dbReference type="AlphaFoldDB" id="A0A937CU56"/>